<dbReference type="AlphaFoldDB" id="E1IDA5"/>
<gene>
    <name evidence="1" type="ORF">OSCT_1306</name>
</gene>
<dbReference type="SUPFAM" id="SSF48371">
    <property type="entry name" value="ARM repeat"/>
    <property type="match status" value="1"/>
</dbReference>
<keyword evidence="2" id="KW-1185">Reference proteome</keyword>
<sequence length="532" mass="58323">MPATALDLTHAPDWADLVAAALLGTERRPPGLPAATGALAQRLERLDPTADAEAALLSASALVSLYRRAGWVPAATSPTPFALAPADDRPACTPQAAWHLAQMLAGKHTVALPEWLAALATRQQTPPPELLPALLGYGHTRAGMREAIIPVLGARGRWLASLNPEWDYALLGDQALNDAEITALWETGSQAVRLALLAQVRSRNPAQARDLLLTTWASERADERLALLKTLAEGLSMADEPFLEQVLDDRSERVRKAAAALLTELPASRLVQRMVDRLTPLLHWTPGVGPRLPGVGQIKKPSLEVRLPEECDAAMQRDGIVLKPVSKKLGERAWWLNQMLEVVPPAVWAAAWGATPQEILTAKITKEWRGLLVGSWAEAARRHHDLTWLEVLVDLAQNGEKALSLEELLPALPPARREALVLALLKGGETLHGESPVMAVLRMLPAPWSHELSRALLKVLGQRLRQIDAHLRTDWHLRAALEIFAQRIPADLASEATAQITNEMRELPYWGAAIHEFEELLAFRDEMLRALN</sequence>
<comment type="caution">
    <text evidence="1">The sequence shown here is derived from an EMBL/GenBank/DDBJ whole genome shotgun (WGS) entry which is preliminary data.</text>
</comment>
<dbReference type="InterPro" id="IPR016024">
    <property type="entry name" value="ARM-type_fold"/>
</dbReference>
<dbReference type="eggNOG" id="COG5094">
    <property type="taxonomic scope" value="Bacteria"/>
</dbReference>
<dbReference type="OrthoDB" id="262508at2"/>
<reference evidence="1 2" key="1">
    <citation type="journal article" date="2011" name="J. Bacteriol.">
        <title>Draft genome sequence of the anoxygenic filamentous phototrophic bacterium Oscillochloris trichoides subsp. DG-6.</title>
        <authorList>
            <person name="Kuznetsov B.B."/>
            <person name="Ivanovsky R.N."/>
            <person name="Keppen O.I."/>
            <person name="Sukhacheva M.V."/>
            <person name="Bumazhkin B.K."/>
            <person name="Patutina E.O."/>
            <person name="Beletsky A.V."/>
            <person name="Mardanov A.V."/>
            <person name="Baslerov R.V."/>
            <person name="Panteleeva A.N."/>
            <person name="Kolganova T.V."/>
            <person name="Ravin N.V."/>
            <person name="Skryabin K.G."/>
        </authorList>
    </citation>
    <scope>NUCLEOTIDE SEQUENCE [LARGE SCALE GENOMIC DNA]</scope>
    <source>
        <strain evidence="1 2">DG-6</strain>
    </source>
</reference>
<evidence type="ECO:0000313" key="2">
    <source>
        <dbReference type="Proteomes" id="UP000054010"/>
    </source>
</evidence>
<accession>E1IDA5</accession>
<dbReference type="Proteomes" id="UP000054010">
    <property type="component" value="Unassembled WGS sequence"/>
</dbReference>
<organism evidence="1 2">
    <name type="scientific">Oscillochloris trichoides DG-6</name>
    <dbReference type="NCBI Taxonomy" id="765420"/>
    <lineage>
        <taxon>Bacteria</taxon>
        <taxon>Bacillati</taxon>
        <taxon>Chloroflexota</taxon>
        <taxon>Chloroflexia</taxon>
        <taxon>Chloroflexales</taxon>
        <taxon>Chloroflexineae</taxon>
        <taxon>Oscillochloridaceae</taxon>
        <taxon>Oscillochloris</taxon>
    </lineage>
</organism>
<dbReference type="Pfam" id="PF18944">
    <property type="entry name" value="DUF5691"/>
    <property type="match status" value="1"/>
</dbReference>
<dbReference type="InterPro" id="IPR043746">
    <property type="entry name" value="DUF5691"/>
</dbReference>
<name>E1IDA5_9CHLR</name>
<dbReference type="HOGENOM" id="CLU_024794_0_0_0"/>
<dbReference type="EMBL" id="ADVR01000040">
    <property type="protein sequence ID" value="EFO80782.1"/>
    <property type="molecule type" value="Genomic_DNA"/>
</dbReference>
<evidence type="ECO:0000313" key="1">
    <source>
        <dbReference type="EMBL" id="EFO80782.1"/>
    </source>
</evidence>
<proteinExistence type="predicted"/>
<dbReference type="STRING" id="765420.OSCT_1306"/>
<protein>
    <submittedName>
        <fullName evidence="1">Uncharacterized protein</fullName>
    </submittedName>
</protein>